<evidence type="ECO:0000313" key="4">
    <source>
        <dbReference type="Proteomes" id="UP000332933"/>
    </source>
</evidence>
<protein>
    <submittedName>
        <fullName evidence="3">Aste57867_18697 protein</fullName>
    </submittedName>
</protein>
<gene>
    <name evidence="3" type="primary">Aste57867_18697</name>
    <name evidence="2" type="ORF">As57867_018634</name>
    <name evidence="3" type="ORF">ASTE57867_18697</name>
</gene>
<evidence type="ECO:0000313" key="2">
    <source>
        <dbReference type="EMBL" id="KAF0689876.1"/>
    </source>
</evidence>
<dbReference type="PANTHER" id="PTHR47197:SF3">
    <property type="entry name" value="DIHYDRO-HEME D1 DEHYDROGENASE"/>
    <property type="match status" value="1"/>
</dbReference>
<evidence type="ECO:0000256" key="1">
    <source>
        <dbReference type="SAM" id="MobiDB-lite"/>
    </source>
</evidence>
<accession>A0A485LCA4</accession>
<dbReference type="InterPro" id="IPR015943">
    <property type="entry name" value="WD40/YVTN_repeat-like_dom_sf"/>
</dbReference>
<dbReference type="SUPFAM" id="SSF50969">
    <property type="entry name" value="YVTN repeat-like/Quinoprotein amine dehydrogenase"/>
    <property type="match status" value="1"/>
</dbReference>
<evidence type="ECO:0000313" key="3">
    <source>
        <dbReference type="EMBL" id="VFT95432.1"/>
    </source>
</evidence>
<dbReference type="AlphaFoldDB" id="A0A485LCA4"/>
<dbReference type="InterPro" id="IPR011044">
    <property type="entry name" value="Quino_amine_DH_bsu"/>
</dbReference>
<dbReference type="Gene3D" id="2.130.10.10">
    <property type="entry name" value="YVTN repeat-like/Quinoprotein amine dehydrogenase"/>
    <property type="match status" value="2"/>
</dbReference>
<proteinExistence type="predicted"/>
<dbReference type="EMBL" id="VJMH01006406">
    <property type="protein sequence ID" value="KAF0689876.1"/>
    <property type="molecule type" value="Genomic_DNA"/>
</dbReference>
<dbReference type="InterPro" id="IPR051200">
    <property type="entry name" value="Host-pathogen_enzymatic-act"/>
</dbReference>
<feature type="compositionally biased region" description="Basic and acidic residues" evidence="1">
    <location>
        <begin position="7"/>
        <end position="17"/>
    </location>
</feature>
<keyword evidence="4" id="KW-1185">Reference proteome</keyword>
<sequence>MNYINETKQRRATEKARKSVKRHSGKAEWSDACQFDRERHSSSSPPPLVFSLMTATTMMPLLEHHDQRTSHFRRQGFSDPTFNLSPGRHPRARAATMPQSCAIPVGGLAYGVDISGDSAFVSCINNVTMVNLREKRACARVSVTGTARALAATPSGKAVYVACQDGGLSVLACLGDTLALAQHCNVSAVGVAMCRSKTLAVVACEQSGLCFFDTRTHTLLSMRPIHIHGATLRAKAVAIQDDRYAYVACNAGVVAVVDFADPRQPVLHASKKLFHGDAHAIALSEAGDMAYVACGPKGVCVVDALAFASRGHVKSAYGSVFDVRVVGSLLLCACQMGGLAVYAIERHGTLALLGQTNAFDGISHGVGGIWVGAADHSSYRMDALVTCQSGGIQLVSLDGMSQWPGPKKAGLGDACSIM</sequence>
<dbReference type="OrthoDB" id="62870at2759"/>
<reference evidence="2" key="2">
    <citation type="submission" date="2019-06" db="EMBL/GenBank/DDBJ databases">
        <title>Genomics analysis of Aphanomyces spp. identifies a new class of oomycete effector associated with host adaptation.</title>
        <authorList>
            <person name="Gaulin E."/>
        </authorList>
    </citation>
    <scope>NUCLEOTIDE SEQUENCE</scope>
    <source>
        <strain evidence="2">CBS 578.67</strain>
    </source>
</reference>
<dbReference type="PANTHER" id="PTHR47197">
    <property type="entry name" value="PROTEIN NIRF"/>
    <property type="match status" value="1"/>
</dbReference>
<dbReference type="Proteomes" id="UP000332933">
    <property type="component" value="Unassembled WGS sequence"/>
</dbReference>
<feature type="region of interest" description="Disordered" evidence="1">
    <location>
        <begin position="1"/>
        <end position="47"/>
    </location>
</feature>
<dbReference type="EMBL" id="CAADRA010006427">
    <property type="protein sequence ID" value="VFT95432.1"/>
    <property type="molecule type" value="Genomic_DNA"/>
</dbReference>
<reference evidence="3 4" key="1">
    <citation type="submission" date="2019-03" db="EMBL/GenBank/DDBJ databases">
        <authorList>
            <person name="Gaulin E."/>
            <person name="Dumas B."/>
        </authorList>
    </citation>
    <scope>NUCLEOTIDE SEQUENCE [LARGE SCALE GENOMIC DNA]</scope>
    <source>
        <strain evidence="3">CBS 568.67</strain>
    </source>
</reference>
<dbReference type="InterPro" id="IPR013211">
    <property type="entry name" value="LVIVD"/>
</dbReference>
<feature type="compositionally biased region" description="Basic and acidic residues" evidence="1">
    <location>
        <begin position="25"/>
        <end position="41"/>
    </location>
</feature>
<name>A0A485LCA4_9STRA</name>
<organism evidence="3 4">
    <name type="scientific">Aphanomyces stellatus</name>
    <dbReference type="NCBI Taxonomy" id="120398"/>
    <lineage>
        <taxon>Eukaryota</taxon>
        <taxon>Sar</taxon>
        <taxon>Stramenopiles</taxon>
        <taxon>Oomycota</taxon>
        <taxon>Saprolegniomycetes</taxon>
        <taxon>Saprolegniales</taxon>
        <taxon>Verrucalvaceae</taxon>
        <taxon>Aphanomyces</taxon>
    </lineage>
</organism>
<dbReference type="Pfam" id="PF08309">
    <property type="entry name" value="LVIVD"/>
    <property type="match status" value="2"/>
</dbReference>